<dbReference type="EMBL" id="CP029210">
    <property type="protein sequence ID" value="AWI55054.1"/>
    <property type="molecule type" value="Genomic_DNA"/>
</dbReference>
<dbReference type="KEGG" id="aon:DEH84_02705"/>
<dbReference type="OrthoDB" id="8595329at2"/>
<keyword evidence="3" id="KW-1185">Reference proteome</keyword>
<protein>
    <submittedName>
        <fullName evidence="2">Uncharacterized protein</fullName>
    </submittedName>
</protein>
<organism evidence="2 3">
    <name type="scientific">Aquabacterium olei</name>
    <dbReference type="NCBI Taxonomy" id="1296669"/>
    <lineage>
        <taxon>Bacteria</taxon>
        <taxon>Pseudomonadati</taxon>
        <taxon>Pseudomonadota</taxon>
        <taxon>Betaproteobacteria</taxon>
        <taxon>Burkholderiales</taxon>
        <taxon>Aquabacterium</taxon>
    </lineage>
</organism>
<sequence length="113" mass="13133">MTDDTVPVPLPFRQLLYRYWFFGWLFRDVNRPNLFERAAAWRHNQQQVRWLPTYLRRWAVYSALCFGLAVVIEHGFSAQVLSAVFYVQAVLGITYNAVTSVLLLGLKLLPGPM</sequence>
<name>A0A2U8FX83_9BURK</name>
<reference evidence="2 3" key="1">
    <citation type="submission" date="2018-05" db="EMBL/GenBank/DDBJ databases">
        <title>complete genome sequence of Aquabacterium olei NBRC 110486.</title>
        <authorList>
            <person name="Tang B."/>
            <person name="Chang J."/>
            <person name="Zhang L."/>
            <person name="Yang H."/>
        </authorList>
    </citation>
    <scope>NUCLEOTIDE SEQUENCE [LARGE SCALE GENOMIC DNA]</scope>
    <source>
        <strain evidence="2 3">NBRC 110486</strain>
    </source>
</reference>
<evidence type="ECO:0000256" key="1">
    <source>
        <dbReference type="SAM" id="Phobius"/>
    </source>
</evidence>
<gene>
    <name evidence="2" type="ORF">DEH84_02705</name>
</gene>
<dbReference type="Proteomes" id="UP000244892">
    <property type="component" value="Chromosome"/>
</dbReference>
<keyword evidence="1" id="KW-0812">Transmembrane</keyword>
<evidence type="ECO:0000313" key="2">
    <source>
        <dbReference type="EMBL" id="AWI55054.1"/>
    </source>
</evidence>
<proteinExistence type="predicted"/>
<accession>A0A2U8FX83</accession>
<keyword evidence="1" id="KW-1133">Transmembrane helix</keyword>
<dbReference type="AlphaFoldDB" id="A0A2U8FX83"/>
<feature type="transmembrane region" description="Helical" evidence="1">
    <location>
        <begin position="83"/>
        <end position="106"/>
    </location>
</feature>
<feature type="transmembrane region" description="Helical" evidence="1">
    <location>
        <begin position="58"/>
        <end position="77"/>
    </location>
</feature>
<evidence type="ECO:0000313" key="3">
    <source>
        <dbReference type="Proteomes" id="UP000244892"/>
    </source>
</evidence>
<keyword evidence="1" id="KW-0472">Membrane</keyword>